<gene>
    <name evidence="2" type="ORF">WHR41_09475</name>
</gene>
<dbReference type="AlphaFoldDB" id="A0AB34KDE7"/>
<keyword evidence="1" id="KW-1133">Transmembrane helix</keyword>
<organism evidence="2 3">
    <name type="scientific">Cladosporium halotolerans</name>
    <dbReference type="NCBI Taxonomy" id="1052096"/>
    <lineage>
        <taxon>Eukaryota</taxon>
        <taxon>Fungi</taxon>
        <taxon>Dikarya</taxon>
        <taxon>Ascomycota</taxon>
        <taxon>Pezizomycotina</taxon>
        <taxon>Dothideomycetes</taxon>
        <taxon>Dothideomycetidae</taxon>
        <taxon>Cladosporiales</taxon>
        <taxon>Cladosporiaceae</taxon>
        <taxon>Cladosporium</taxon>
    </lineage>
</organism>
<proteinExistence type="predicted"/>
<name>A0AB34KDE7_9PEZI</name>
<comment type="caution">
    <text evidence="2">The sequence shown here is derived from an EMBL/GenBank/DDBJ whole genome shotgun (WGS) entry which is preliminary data.</text>
</comment>
<protein>
    <submittedName>
        <fullName evidence="2">Uncharacterized protein</fullName>
    </submittedName>
</protein>
<keyword evidence="1" id="KW-0472">Membrane</keyword>
<evidence type="ECO:0000313" key="2">
    <source>
        <dbReference type="EMBL" id="KAL1581767.1"/>
    </source>
</evidence>
<feature type="transmembrane region" description="Helical" evidence="1">
    <location>
        <begin position="57"/>
        <end position="76"/>
    </location>
</feature>
<dbReference type="GeneID" id="96010916"/>
<sequence>MFSMVYEPGNRAYYVTADDARAGPCVFAWILFIWSSLTMIARVYARRQKWTWSDWCSLIAYVVGLAHFSLLLTGLADGLATSSRSTVHDKDVALVSRLR</sequence>
<accession>A0AB34KDE7</accession>
<reference evidence="2 3" key="1">
    <citation type="journal article" date="2020" name="Microbiol. Resour. Announc.">
        <title>Draft Genome Sequence of a Cladosporium Species Isolated from the Mesophotic Ascidian Didemnum maculosum.</title>
        <authorList>
            <person name="Gioti A."/>
            <person name="Siaperas R."/>
            <person name="Nikolaivits E."/>
            <person name="Le Goff G."/>
            <person name="Ouazzani J."/>
            <person name="Kotoulas G."/>
            <person name="Topakas E."/>
        </authorList>
    </citation>
    <scope>NUCLEOTIDE SEQUENCE [LARGE SCALE GENOMIC DNA]</scope>
    <source>
        <strain evidence="2 3">TM138-S3</strain>
    </source>
</reference>
<keyword evidence="1" id="KW-0812">Transmembrane</keyword>
<feature type="transmembrane region" description="Helical" evidence="1">
    <location>
        <begin position="26"/>
        <end position="45"/>
    </location>
</feature>
<keyword evidence="3" id="KW-1185">Reference proteome</keyword>
<dbReference type="Proteomes" id="UP000803884">
    <property type="component" value="Unassembled WGS sequence"/>
</dbReference>
<evidence type="ECO:0000313" key="3">
    <source>
        <dbReference type="Proteomes" id="UP000803884"/>
    </source>
</evidence>
<dbReference type="RefSeq" id="XP_069224876.1">
    <property type="nucleotide sequence ID" value="XM_069378078.1"/>
</dbReference>
<dbReference type="EMBL" id="JAAQHG020000177">
    <property type="protein sequence ID" value="KAL1581767.1"/>
    <property type="molecule type" value="Genomic_DNA"/>
</dbReference>
<evidence type="ECO:0000256" key="1">
    <source>
        <dbReference type="SAM" id="Phobius"/>
    </source>
</evidence>